<sequence length="50" mass="5502">MQYESAPRRTLPSGFDPERAAVALRLLAHQHAQVPAPVGKPYIPLFATEC</sequence>
<dbReference type="EMBL" id="ACCG02000012">
    <property type="protein sequence ID" value="EFE88835.1"/>
    <property type="molecule type" value="Genomic_DNA"/>
</dbReference>
<name>D4BRJ0_BIFBR</name>
<dbReference type="Proteomes" id="UP000003191">
    <property type="component" value="Unassembled WGS sequence"/>
</dbReference>
<dbReference type="HOGENOM" id="CLU_3115062_0_0_11"/>
<gene>
    <name evidence="1" type="ORF">BIFBRE_04726</name>
</gene>
<proteinExistence type="predicted"/>
<accession>D4BRJ0</accession>
<evidence type="ECO:0000313" key="2">
    <source>
        <dbReference type="Proteomes" id="UP000003191"/>
    </source>
</evidence>
<comment type="caution">
    <text evidence="1">The sequence shown here is derived from an EMBL/GenBank/DDBJ whole genome shotgun (WGS) entry which is preliminary data.</text>
</comment>
<organism evidence="1 2">
    <name type="scientific">Bifidobacterium breve DSM 20213 = JCM 1192</name>
    <dbReference type="NCBI Taxonomy" id="518634"/>
    <lineage>
        <taxon>Bacteria</taxon>
        <taxon>Bacillati</taxon>
        <taxon>Actinomycetota</taxon>
        <taxon>Actinomycetes</taxon>
        <taxon>Bifidobacteriales</taxon>
        <taxon>Bifidobacteriaceae</taxon>
        <taxon>Bifidobacterium</taxon>
    </lineage>
</organism>
<protein>
    <submittedName>
        <fullName evidence="1">Uncharacterized protein</fullName>
    </submittedName>
</protein>
<evidence type="ECO:0000313" key="1">
    <source>
        <dbReference type="EMBL" id="EFE88835.1"/>
    </source>
</evidence>
<dbReference type="AlphaFoldDB" id="D4BRJ0"/>
<keyword evidence="2" id="KW-1185">Reference proteome</keyword>
<reference evidence="1 2" key="1">
    <citation type="submission" date="2010-02" db="EMBL/GenBank/DDBJ databases">
        <authorList>
            <person name="Weinstock G."/>
            <person name="Sodergren E."/>
            <person name="Clifton S."/>
            <person name="Fulton L."/>
            <person name="Fulton B."/>
            <person name="Courtney L."/>
            <person name="Fronick C."/>
            <person name="Harrison M."/>
            <person name="Strong C."/>
            <person name="Farmer C."/>
            <person name="Delahaunty K."/>
            <person name="Markovic C."/>
            <person name="Hall O."/>
            <person name="Minx P."/>
            <person name="Tomlinson C."/>
            <person name="Mitreva M."/>
            <person name="Nelson J."/>
            <person name="Hou S."/>
            <person name="Wollam A."/>
            <person name="Pepin K.H."/>
            <person name="Johnson M."/>
            <person name="Bhonagiri V."/>
            <person name="Zhang X."/>
            <person name="Suruliraj S."/>
            <person name="Warren W."/>
            <person name="Chinwalla A."/>
            <person name="Mardis E.R."/>
            <person name="Wilson R.K."/>
        </authorList>
    </citation>
    <scope>NUCLEOTIDE SEQUENCE [LARGE SCALE GENOMIC DNA]</scope>
    <source>
        <strain evidence="1 2">DSM 20213</strain>
    </source>
</reference>